<feature type="compositionally biased region" description="Basic residues" evidence="1">
    <location>
        <begin position="1688"/>
        <end position="1702"/>
    </location>
</feature>
<feature type="compositionally biased region" description="Basic and acidic residues" evidence="1">
    <location>
        <begin position="616"/>
        <end position="628"/>
    </location>
</feature>
<feature type="compositionally biased region" description="Polar residues" evidence="1">
    <location>
        <begin position="239"/>
        <end position="255"/>
    </location>
</feature>
<feature type="compositionally biased region" description="Polar residues" evidence="1">
    <location>
        <begin position="1546"/>
        <end position="1557"/>
    </location>
</feature>
<feature type="compositionally biased region" description="Low complexity" evidence="1">
    <location>
        <begin position="1077"/>
        <end position="1086"/>
    </location>
</feature>
<comment type="caution">
    <text evidence="2">The sequence shown here is derived from an EMBL/GenBank/DDBJ whole genome shotgun (WGS) entry which is preliminary data.</text>
</comment>
<protein>
    <submittedName>
        <fullName evidence="2">Uncharacterized protein</fullName>
    </submittedName>
</protein>
<feature type="compositionally biased region" description="Acidic residues" evidence="1">
    <location>
        <begin position="84"/>
        <end position="94"/>
    </location>
</feature>
<feature type="compositionally biased region" description="Polar residues" evidence="1">
    <location>
        <begin position="1729"/>
        <end position="1741"/>
    </location>
</feature>
<reference evidence="2" key="1">
    <citation type="submission" date="2022-07" db="EMBL/GenBank/DDBJ databases">
        <title>Genome Sequence of Physisporinus lineatus.</title>
        <authorList>
            <person name="Buettner E."/>
        </authorList>
    </citation>
    <scope>NUCLEOTIDE SEQUENCE</scope>
    <source>
        <strain evidence="2">VT162</strain>
    </source>
</reference>
<accession>A0AAD5V226</accession>
<feature type="region of interest" description="Disordered" evidence="1">
    <location>
        <begin position="379"/>
        <end position="448"/>
    </location>
</feature>
<feature type="compositionally biased region" description="Polar residues" evidence="1">
    <location>
        <begin position="1372"/>
        <end position="1384"/>
    </location>
</feature>
<feature type="region of interest" description="Disordered" evidence="1">
    <location>
        <begin position="1"/>
        <end position="24"/>
    </location>
</feature>
<feature type="compositionally biased region" description="Acidic residues" evidence="1">
    <location>
        <begin position="201"/>
        <end position="213"/>
    </location>
</feature>
<feature type="region of interest" description="Disordered" evidence="1">
    <location>
        <begin position="64"/>
        <end position="343"/>
    </location>
</feature>
<proteinExistence type="predicted"/>
<feature type="compositionally biased region" description="Polar residues" evidence="1">
    <location>
        <begin position="1181"/>
        <end position="1194"/>
    </location>
</feature>
<feature type="compositionally biased region" description="Polar residues" evidence="1">
    <location>
        <begin position="973"/>
        <end position="984"/>
    </location>
</feature>
<feature type="region of interest" description="Disordered" evidence="1">
    <location>
        <begin position="488"/>
        <end position="519"/>
    </location>
</feature>
<feature type="compositionally biased region" description="Pro residues" evidence="1">
    <location>
        <begin position="1630"/>
        <end position="1644"/>
    </location>
</feature>
<feature type="compositionally biased region" description="Acidic residues" evidence="1">
    <location>
        <begin position="149"/>
        <end position="188"/>
    </location>
</feature>
<feature type="compositionally biased region" description="Acidic residues" evidence="1">
    <location>
        <begin position="224"/>
        <end position="237"/>
    </location>
</feature>
<feature type="compositionally biased region" description="Basic residues" evidence="1">
    <location>
        <begin position="1584"/>
        <end position="1594"/>
    </location>
</feature>
<feature type="compositionally biased region" description="Polar residues" evidence="1">
    <location>
        <begin position="782"/>
        <end position="796"/>
    </location>
</feature>
<keyword evidence="3" id="KW-1185">Reference proteome</keyword>
<feature type="compositionally biased region" description="Polar residues" evidence="1">
    <location>
        <begin position="1087"/>
        <end position="1101"/>
    </location>
</feature>
<feature type="compositionally biased region" description="Low complexity" evidence="1">
    <location>
        <begin position="1334"/>
        <end position="1352"/>
    </location>
</feature>
<feature type="compositionally biased region" description="Polar residues" evidence="1">
    <location>
        <begin position="1411"/>
        <end position="1434"/>
    </location>
</feature>
<feature type="region of interest" description="Disordered" evidence="1">
    <location>
        <begin position="548"/>
        <end position="628"/>
    </location>
</feature>
<feature type="region of interest" description="Disordered" evidence="1">
    <location>
        <begin position="644"/>
        <end position="707"/>
    </location>
</feature>
<feature type="compositionally biased region" description="Low complexity" evidence="1">
    <location>
        <begin position="560"/>
        <end position="569"/>
    </location>
</feature>
<feature type="compositionally biased region" description="Basic and acidic residues" evidence="1">
    <location>
        <begin position="1133"/>
        <end position="1142"/>
    </location>
</feature>
<feature type="compositionally biased region" description="Polar residues" evidence="1">
    <location>
        <begin position="391"/>
        <end position="405"/>
    </location>
</feature>
<name>A0AAD5V226_9APHY</name>
<gene>
    <name evidence="2" type="ORF">NLI96_g5920</name>
</gene>
<feature type="compositionally biased region" description="Low complexity" evidence="1">
    <location>
        <begin position="1595"/>
        <end position="1610"/>
    </location>
</feature>
<feature type="region of interest" description="Disordered" evidence="1">
    <location>
        <begin position="782"/>
        <end position="1434"/>
    </location>
</feature>
<feature type="compositionally biased region" description="Polar residues" evidence="1">
    <location>
        <begin position="603"/>
        <end position="612"/>
    </location>
</feature>
<evidence type="ECO:0000256" key="1">
    <source>
        <dbReference type="SAM" id="MobiDB-lite"/>
    </source>
</evidence>
<feature type="compositionally biased region" description="Low complexity" evidence="1">
    <location>
        <begin position="1009"/>
        <end position="1019"/>
    </location>
</feature>
<evidence type="ECO:0000313" key="2">
    <source>
        <dbReference type="EMBL" id="KAJ3484023.1"/>
    </source>
</evidence>
<evidence type="ECO:0000313" key="3">
    <source>
        <dbReference type="Proteomes" id="UP001212997"/>
    </source>
</evidence>
<feature type="compositionally biased region" description="Basic and acidic residues" evidence="1">
    <location>
        <begin position="668"/>
        <end position="697"/>
    </location>
</feature>
<feature type="compositionally biased region" description="Basic and acidic residues" evidence="1">
    <location>
        <begin position="1151"/>
        <end position="1169"/>
    </location>
</feature>
<dbReference type="EMBL" id="JANAWD010000204">
    <property type="protein sequence ID" value="KAJ3484023.1"/>
    <property type="molecule type" value="Genomic_DNA"/>
</dbReference>
<feature type="compositionally biased region" description="Low complexity" evidence="1">
    <location>
        <begin position="1226"/>
        <end position="1242"/>
    </location>
</feature>
<dbReference type="Proteomes" id="UP001212997">
    <property type="component" value="Unassembled WGS sequence"/>
</dbReference>
<feature type="region of interest" description="Disordered" evidence="1">
    <location>
        <begin position="1546"/>
        <end position="1741"/>
    </location>
</feature>
<feature type="compositionally biased region" description="Acidic residues" evidence="1">
    <location>
        <begin position="548"/>
        <end position="559"/>
    </location>
</feature>
<feature type="compositionally biased region" description="Polar residues" evidence="1">
    <location>
        <begin position="1112"/>
        <end position="1132"/>
    </location>
</feature>
<feature type="compositionally biased region" description="Polar residues" evidence="1">
    <location>
        <begin position="14"/>
        <end position="24"/>
    </location>
</feature>
<sequence length="1741" mass="187638">MAKPASTPGIPGAPNSTPTSTTQFSFRGSLRAPIYNPYDKFTQTEFDSWIGDITGALKRALGHEFPGTPVEPNLADTTGGDVSAYDEEGPEDSFAEVVARRKAKGKERAAEEAESEGENEAHPILLSSDEGEDDETEAVAQDQWHDGWDEAEVGEELEEGEGEEEEGEGEVEYEEGEEYYQESSEDEGQPSLPKAHRGPEDAIELSSDDEDADVPPAKAQRYESEDDVSEEDSEDVTENIPSTQGTLPRQGQSAVQDEEIEGDLFDFYGEEGHIVSSPERAQSPDISDPWVGPKAYAEDLYTGGDMPSSSSRGANPHLLPHEGSPAPIGNEDNDGRSPTKGPKHYLINLFLDFPPTSTLQPVDITDPWAGPRAIVDDLYTGGDLRGDPSGLSPSHLTQLVSTPQNDDPAAVTGPPIVPSEESLGASHPRSHEIEVNPLSNASVDPRESAMFQQCDDESDYGDLYADLDAPIGGTSLHQEDRDEFDVSNIMKPMSPSPNFRTPHDKESPQRPSLTGHVDWNWTPAFPKGRPATHLGHLATPGSEVYEISDDDEDEVEEVELPTTLTSSSVDVPSILPQQDALSRSGVEATATSHPDPGGPSLDLTETQISQVSEPVLEDKREASPSLHDEVDLYTDLNSFYMEPEIPHNSTFEPLSEDIDFGDLPAPLSREKSVGERHHEPRSDNEALVDRQEKRVPEGDTSGADIGAEEIVHGTFSMPADLSDSQSYVVLELDDETIAQPTEGVDIASYAGDSPNGLVDYSVEEPVTEGRTFEDSEVLLADSQNLLDTTASTSQNDPQEKGKSPKMPDALSTIREITSHSANLEHVAPEYDSEDERPPSWRTTLSRKRAQIQARMSSLLSTPDVDVPEPEESSRVVQPEIFVRASSEDSIASSSQSVPAVVVSSPTEKHEDHSLTAPQVHEAPRMLEAGIPMPVSADPGVPDPASYTNSPTPQSPAPSESHLARGATPGIEQMPQNTKLSTKTISEGLPPSLLRHIKDRSISGLFTPMSDGTGSSGSSDGQEEINTVVKQNEDPEGGSPEAPGLSLLISGDDIEPICLEPAQGTETQVAEDEPVPKTNTDTSTTNTQAVTPPVSVNEQETPLETDATKTLPEPSQVSATQQSESQNGTQRGSSHTERVHNVDDDAEGELDPDYHDDRGRSSKAVSEKKGSPAAAEVKPSEATETQDPTVSQIAESSVEVERPKTPVEAHAALPEPESQGKDDEPIATLPPTDDAATAKSSDAPTEEPRPLKRKRTSPPPTPKRSSRLSALRNQAKMPAPKLDIPSKKSKGKEKEKVVQVQSDSDDDDKEVRSMLSTQRTERPSVSKTRGTSKGRATSTQPSSRSSSVASSVPEQHVPTIPLFHAHGARQKADASQLQRQTSGRGSAQPIRRHESLQPPKPKSRSPSVGPFSASQPNPNPNPRNTAGRSSMRSTRSNCRFHKISIPIVDGGPRIFFVVPGCSLGKAELLEEEEIEDHGVLEVTENLRLVPDVEGLDFSLYLIHVLRQLVAADYLRENEVFYLPQPGENVRRKSKRQPKPTLTIQEVTSARTASLNSPRQVKAPKRSPVKVAPLKADSISTASGSRGRRTPSKRRASIVSSSSSSLSDIALSDSDEEEKVPLKRPKSEQPAPSEPQAPPPAPPPSPTVSKKPMTRRNKRLGVDASAYKPGDHSSAGSSEDEANPTNPKVGPRKKTRKRGIKRARASAGVSGDEVNDGDTENVAPKKRRVRQNTGGSAATKSSA</sequence>
<organism evidence="2 3">
    <name type="scientific">Meripilus lineatus</name>
    <dbReference type="NCBI Taxonomy" id="2056292"/>
    <lineage>
        <taxon>Eukaryota</taxon>
        <taxon>Fungi</taxon>
        <taxon>Dikarya</taxon>
        <taxon>Basidiomycota</taxon>
        <taxon>Agaricomycotina</taxon>
        <taxon>Agaricomycetes</taxon>
        <taxon>Polyporales</taxon>
        <taxon>Meripilaceae</taxon>
        <taxon>Meripilus</taxon>
    </lineage>
</organism>
<feature type="compositionally biased region" description="Low complexity" evidence="1">
    <location>
        <begin position="887"/>
        <end position="905"/>
    </location>
</feature>